<dbReference type="InterPro" id="IPR000648">
    <property type="entry name" value="Oxysterol-bd"/>
</dbReference>
<accession>A0A7R8CK02</accession>
<dbReference type="InterPro" id="IPR011993">
    <property type="entry name" value="PH-like_dom_sf"/>
</dbReference>
<keyword evidence="1" id="KW-0813">Transport</keyword>
<evidence type="ECO:0000313" key="6">
    <source>
        <dbReference type="Proteomes" id="UP000675881"/>
    </source>
</evidence>
<dbReference type="Gene3D" id="2.30.29.30">
    <property type="entry name" value="Pleckstrin-homology domain (PH domain)/Phosphotyrosine-binding domain (PTB)"/>
    <property type="match status" value="1"/>
</dbReference>
<dbReference type="SMART" id="SM00233">
    <property type="entry name" value="PH"/>
    <property type="match status" value="1"/>
</dbReference>
<proteinExistence type="predicted"/>
<keyword evidence="3" id="KW-0446">Lipid-binding</keyword>
<dbReference type="Proteomes" id="UP000675881">
    <property type="component" value="Chromosome 14"/>
</dbReference>
<protein>
    <submittedName>
        <fullName evidence="5">OSBPL9_10_11</fullName>
    </submittedName>
</protein>
<evidence type="ECO:0000313" key="5">
    <source>
        <dbReference type="EMBL" id="CAF2846043.1"/>
    </source>
</evidence>
<dbReference type="GO" id="GO:0006869">
    <property type="term" value="P:lipid transport"/>
    <property type="evidence" value="ECO:0007669"/>
    <property type="project" value="UniProtKB-KW"/>
</dbReference>
<dbReference type="GO" id="GO:0016020">
    <property type="term" value="C:membrane"/>
    <property type="evidence" value="ECO:0007669"/>
    <property type="project" value="TreeGrafter"/>
</dbReference>
<dbReference type="PROSITE" id="PS50003">
    <property type="entry name" value="PH_DOMAIN"/>
    <property type="match status" value="1"/>
</dbReference>
<reference evidence="5" key="1">
    <citation type="submission" date="2021-02" db="EMBL/GenBank/DDBJ databases">
        <authorList>
            <person name="Bekaert M."/>
        </authorList>
    </citation>
    <scope>NUCLEOTIDE SEQUENCE</scope>
    <source>
        <strain evidence="5">IoA-00</strain>
    </source>
</reference>
<feature type="region of interest" description="Disordered" evidence="4">
    <location>
        <begin position="164"/>
        <end position="196"/>
    </location>
</feature>
<dbReference type="InterPro" id="IPR001849">
    <property type="entry name" value="PH_domain"/>
</dbReference>
<evidence type="ECO:0000256" key="2">
    <source>
        <dbReference type="ARBA" id="ARBA00023055"/>
    </source>
</evidence>
<dbReference type="PANTHER" id="PTHR10972">
    <property type="entry name" value="OXYSTEROL-BINDING PROTEIN-RELATED"/>
    <property type="match status" value="1"/>
</dbReference>
<feature type="compositionally biased region" description="Low complexity" evidence="4">
    <location>
        <begin position="170"/>
        <end position="179"/>
    </location>
</feature>
<organism evidence="5 6">
    <name type="scientific">Lepeophtheirus salmonis</name>
    <name type="common">Salmon louse</name>
    <name type="synonym">Caligus salmonis</name>
    <dbReference type="NCBI Taxonomy" id="72036"/>
    <lineage>
        <taxon>Eukaryota</taxon>
        <taxon>Metazoa</taxon>
        <taxon>Ecdysozoa</taxon>
        <taxon>Arthropoda</taxon>
        <taxon>Crustacea</taxon>
        <taxon>Multicrustacea</taxon>
        <taxon>Hexanauplia</taxon>
        <taxon>Copepoda</taxon>
        <taxon>Siphonostomatoida</taxon>
        <taxon>Caligidae</taxon>
        <taxon>Lepeophtheirus</taxon>
    </lineage>
</organism>
<feature type="compositionally biased region" description="Polar residues" evidence="4">
    <location>
        <begin position="180"/>
        <end position="193"/>
    </location>
</feature>
<dbReference type="GO" id="GO:0005829">
    <property type="term" value="C:cytosol"/>
    <property type="evidence" value="ECO:0007669"/>
    <property type="project" value="TreeGrafter"/>
</dbReference>
<keyword evidence="2" id="KW-0445">Lipid transport</keyword>
<dbReference type="SUPFAM" id="SSF50729">
    <property type="entry name" value="PH domain-like"/>
    <property type="match status" value="1"/>
</dbReference>
<dbReference type="GO" id="GO:0032934">
    <property type="term" value="F:sterol binding"/>
    <property type="evidence" value="ECO:0007669"/>
    <property type="project" value="TreeGrafter"/>
</dbReference>
<evidence type="ECO:0000256" key="1">
    <source>
        <dbReference type="ARBA" id="ARBA00022448"/>
    </source>
</evidence>
<dbReference type="EMBL" id="HG994593">
    <property type="protein sequence ID" value="CAF2846043.1"/>
    <property type="molecule type" value="Genomic_DNA"/>
</dbReference>
<dbReference type="AlphaFoldDB" id="A0A7R8CK02"/>
<sequence>MSSVSSAEVSVLCPERRAFEGQLNKFTNLVKGWQYRWMILDPETGTLSYYTSAEDKYDRIPRLFSVDFASGETFKLRASNVKERQIWVDKLRSVAQSHDKALTAVNSASPPIREYLPPTPPGSKSHLRHNGEPNEALQNLSLTVLDALGSAHDILHQCNSSLSLQQDNGSSSSTPLTSSKLNTESPTKSTGSFERTFEGKNKWWQLTTTFSPEVPSEISSRPKWA</sequence>
<keyword evidence="6" id="KW-1185">Reference proteome</keyword>
<evidence type="ECO:0000256" key="4">
    <source>
        <dbReference type="SAM" id="MobiDB-lite"/>
    </source>
</evidence>
<gene>
    <name evidence="5" type="ORF">LSAA_5314</name>
</gene>
<dbReference type="PANTHER" id="PTHR10972:SF141">
    <property type="entry name" value="OXYSTEROL-BINDING PROTEIN"/>
    <property type="match status" value="1"/>
</dbReference>
<name>A0A7R8CK02_LEPSM</name>
<dbReference type="OrthoDB" id="48057at2759"/>
<feature type="region of interest" description="Disordered" evidence="4">
    <location>
        <begin position="108"/>
        <end position="132"/>
    </location>
</feature>
<evidence type="ECO:0000256" key="3">
    <source>
        <dbReference type="ARBA" id="ARBA00023121"/>
    </source>
</evidence>